<dbReference type="InterPro" id="IPR023827">
    <property type="entry name" value="Peptidase_S8_Asp-AS"/>
</dbReference>
<evidence type="ECO:0000313" key="11">
    <source>
        <dbReference type="EMBL" id="RZQ64847.1"/>
    </source>
</evidence>
<evidence type="ECO:0000256" key="4">
    <source>
        <dbReference type="ARBA" id="ARBA00022825"/>
    </source>
</evidence>
<dbReference type="Pfam" id="PF05922">
    <property type="entry name" value="Inhibitor_I9"/>
    <property type="match status" value="1"/>
</dbReference>
<feature type="signal peptide" evidence="8">
    <location>
        <begin position="1"/>
        <end position="30"/>
    </location>
</feature>
<feature type="chain" id="PRO_5020592651" evidence="8">
    <location>
        <begin position="31"/>
        <end position="399"/>
    </location>
</feature>
<evidence type="ECO:0000259" key="10">
    <source>
        <dbReference type="Pfam" id="PF05922"/>
    </source>
</evidence>
<protein>
    <submittedName>
        <fullName evidence="11">S8 family peptidase</fullName>
    </submittedName>
</protein>
<dbReference type="InterPro" id="IPR050131">
    <property type="entry name" value="Peptidase_S8_subtilisin-like"/>
</dbReference>
<dbReference type="EMBL" id="SFCC01000003">
    <property type="protein sequence ID" value="RZQ64847.1"/>
    <property type="molecule type" value="Genomic_DNA"/>
</dbReference>
<dbReference type="Gene3D" id="3.30.70.80">
    <property type="entry name" value="Peptidase S8 propeptide/proteinase inhibitor I9"/>
    <property type="match status" value="1"/>
</dbReference>
<proteinExistence type="inferred from homology"/>
<dbReference type="GO" id="GO:0005615">
    <property type="term" value="C:extracellular space"/>
    <property type="evidence" value="ECO:0007669"/>
    <property type="project" value="TreeGrafter"/>
</dbReference>
<feature type="active site" description="Charge relay system" evidence="5 6">
    <location>
        <position position="187"/>
    </location>
</feature>
<feature type="domain" description="Inhibitor I9" evidence="10">
    <location>
        <begin position="67"/>
        <end position="113"/>
    </location>
</feature>
<keyword evidence="3 6" id="KW-0378">Hydrolase</keyword>
<comment type="similarity">
    <text evidence="1 6 7">Belongs to the peptidase S8 family.</text>
</comment>
<dbReference type="SUPFAM" id="SSF52743">
    <property type="entry name" value="Subtilisin-like"/>
    <property type="match status" value="1"/>
</dbReference>
<dbReference type="InterPro" id="IPR023828">
    <property type="entry name" value="Peptidase_S8_Ser-AS"/>
</dbReference>
<dbReference type="PROSITE" id="PS00137">
    <property type="entry name" value="SUBTILASE_HIS"/>
    <property type="match status" value="1"/>
</dbReference>
<organism evidence="11 12">
    <name type="scientific">Amycolatopsis suaedae</name>
    <dbReference type="NCBI Taxonomy" id="2510978"/>
    <lineage>
        <taxon>Bacteria</taxon>
        <taxon>Bacillati</taxon>
        <taxon>Actinomycetota</taxon>
        <taxon>Actinomycetes</taxon>
        <taxon>Pseudonocardiales</taxon>
        <taxon>Pseudonocardiaceae</taxon>
        <taxon>Amycolatopsis</taxon>
    </lineage>
</organism>
<dbReference type="PROSITE" id="PS51892">
    <property type="entry name" value="SUBTILASE"/>
    <property type="match status" value="1"/>
</dbReference>
<dbReference type="PROSITE" id="PS00136">
    <property type="entry name" value="SUBTILASE_ASP"/>
    <property type="match status" value="1"/>
</dbReference>
<dbReference type="InterPro" id="IPR036852">
    <property type="entry name" value="Peptidase_S8/S53_dom_sf"/>
</dbReference>
<dbReference type="SUPFAM" id="SSF54897">
    <property type="entry name" value="Protease propeptides/inhibitors"/>
    <property type="match status" value="1"/>
</dbReference>
<keyword evidence="8" id="KW-0732">Signal</keyword>
<name>A0A4Q7JC18_9PSEU</name>
<evidence type="ECO:0000313" key="12">
    <source>
        <dbReference type="Proteomes" id="UP000292003"/>
    </source>
</evidence>
<feature type="active site" description="Charge relay system" evidence="5 6">
    <location>
        <position position="339"/>
    </location>
</feature>
<dbReference type="Gene3D" id="3.40.50.200">
    <property type="entry name" value="Peptidase S8/S53 domain"/>
    <property type="match status" value="1"/>
</dbReference>
<dbReference type="PANTHER" id="PTHR43806">
    <property type="entry name" value="PEPTIDASE S8"/>
    <property type="match status" value="1"/>
</dbReference>
<dbReference type="InterPro" id="IPR022398">
    <property type="entry name" value="Peptidase_S8_His-AS"/>
</dbReference>
<evidence type="ECO:0000256" key="1">
    <source>
        <dbReference type="ARBA" id="ARBA00011073"/>
    </source>
</evidence>
<dbReference type="InterPro" id="IPR034193">
    <property type="entry name" value="PCSK9_ProteinaseK-like"/>
</dbReference>
<feature type="domain" description="Peptidase S8/S53" evidence="9">
    <location>
        <begin position="145"/>
        <end position="374"/>
    </location>
</feature>
<dbReference type="InterPro" id="IPR010259">
    <property type="entry name" value="S8pro/Inhibitor_I9"/>
</dbReference>
<evidence type="ECO:0000256" key="8">
    <source>
        <dbReference type="SAM" id="SignalP"/>
    </source>
</evidence>
<keyword evidence="4 6" id="KW-0720">Serine protease</keyword>
<feature type="active site" description="Charge relay system" evidence="5 6">
    <location>
        <position position="154"/>
    </location>
</feature>
<evidence type="ECO:0000256" key="6">
    <source>
        <dbReference type="PROSITE-ProRule" id="PRU01240"/>
    </source>
</evidence>
<dbReference type="InterPro" id="IPR015500">
    <property type="entry name" value="Peptidase_S8_subtilisin-rel"/>
</dbReference>
<dbReference type="AlphaFoldDB" id="A0A4Q7JC18"/>
<keyword evidence="2 6" id="KW-0645">Protease</keyword>
<comment type="caution">
    <text evidence="11">The sequence shown here is derived from an EMBL/GenBank/DDBJ whole genome shotgun (WGS) entry which is preliminary data.</text>
</comment>
<dbReference type="OrthoDB" id="9766923at2"/>
<sequence length="399" mass="40444">MRVSSRTKLALAAGCAAGLTALGLAAPATAAPQGEIRGAGAEGAIAGSYLVALRDNAPLASAGELAGKHRGQVTRGYDTALRGVAVRMSEADARRLAAEPGVAYVEQDRVVSIAGTQNNPTWGLDRIDQARLPLDAKFTYPDNGGAGITVYVVDTGVRISHREFGGRAANGYDFIDNDAVANDCHGHGTHVAGTVAGTTYGVAKKASVVGVRVLNCQGSGTTSQIVAGLDWVAKNAKKPAVINMSLGGGANSAMDDATRRAIRAGVTTAVASGNSTANACNYSPARVSEAITVNATDRSDNRSSFSNYGTCTDIFAPGTSVTSAWNTSDTATNTISGTSMATPHVAGAAALHLAANSGATPAQVRDALVNNATSDVVRNPGSGSPNKLLNISYLNTGGR</sequence>
<keyword evidence="12" id="KW-1185">Reference proteome</keyword>
<dbReference type="Pfam" id="PF00082">
    <property type="entry name" value="Peptidase_S8"/>
    <property type="match status" value="1"/>
</dbReference>
<accession>A0A4Q7JC18</accession>
<dbReference type="GO" id="GO:0004252">
    <property type="term" value="F:serine-type endopeptidase activity"/>
    <property type="evidence" value="ECO:0007669"/>
    <property type="project" value="UniProtKB-UniRule"/>
</dbReference>
<dbReference type="PRINTS" id="PR00723">
    <property type="entry name" value="SUBTILISIN"/>
</dbReference>
<dbReference type="PROSITE" id="PS00138">
    <property type="entry name" value="SUBTILASE_SER"/>
    <property type="match status" value="1"/>
</dbReference>
<dbReference type="FunFam" id="3.40.50.200:FF:000014">
    <property type="entry name" value="Proteinase K"/>
    <property type="match status" value="1"/>
</dbReference>
<dbReference type="InterPro" id="IPR037045">
    <property type="entry name" value="S8pro/Inhibitor_I9_sf"/>
</dbReference>
<dbReference type="CDD" id="cd04077">
    <property type="entry name" value="Peptidases_S8_PCSK9_ProteinaseK_like"/>
    <property type="match status" value="1"/>
</dbReference>
<dbReference type="Proteomes" id="UP000292003">
    <property type="component" value="Unassembled WGS sequence"/>
</dbReference>
<dbReference type="InterPro" id="IPR000209">
    <property type="entry name" value="Peptidase_S8/S53_dom"/>
</dbReference>
<gene>
    <name evidence="11" type="ORF">EWH70_08175</name>
</gene>
<dbReference type="PANTHER" id="PTHR43806:SF11">
    <property type="entry name" value="CEREVISIN-RELATED"/>
    <property type="match status" value="1"/>
</dbReference>
<evidence type="ECO:0000259" key="9">
    <source>
        <dbReference type="Pfam" id="PF00082"/>
    </source>
</evidence>
<evidence type="ECO:0000256" key="3">
    <source>
        <dbReference type="ARBA" id="ARBA00022801"/>
    </source>
</evidence>
<dbReference type="GO" id="GO:0006508">
    <property type="term" value="P:proteolysis"/>
    <property type="evidence" value="ECO:0007669"/>
    <property type="project" value="UniProtKB-KW"/>
</dbReference>
<evidence type="ECO:0000256" key="7">
    <source>
        <dbReference type="RuleBase" id="RU003355"/>
    </source>
</evidence>
<evidence type="ECO:0000256" key="2">
    <source>
        <dbReference type="ARBA" id="ARBA00022670"/>
    </source>
</evidence>
<dbReference type="RefSeq" id="WP_130474646.1">
    <property type="nucleotide sequence ID" value="NZ_SFCC01000003.1"/>
</dbReference>
<evidence type="ECO:0000256" key="5">
    <source>
        <dbReference type="PIRSR" id="PIRSR615500-1"/>
    </source>
</evidence>
<reference evidence="11 12" key="1">
    <citation type="submission" date="2019-02" db="EMBL/GenBank/DDBJ databases">
        <title>Draft genome sequence of Amycolatopsis sp. 8-3EHSu isolated from roots of Suaeda maritima.</title>
        <authorList>
            <person name="Duangmal K."/>
            <person name="Chantavorakit T."/>
        </authorList>
    </citation>
    <scope>NUCLEOTIDE SEQUENCE [LARGE SCALE GENOMIC DNA]</scope>
    <source>
        <strain evidence="11 12">8-3EHSu</strain>
    </source>
</reference>